<organism evidence="2 3">
    <name type="scientific">Microbacterium phycohabitans</name>
    <dbReference type="NCBI Taxonomy" id="3075993"/>
    <lineage>
        <taxon>Bacteria</taxon>
        <taxon>Bacillati</taxon>
        <taxon>Actinomycetota</taxon>
        <taxon>Actinomycetes</taxon>
        <taxon>Micrococcales</taxon>
        <taxon>Microbacteriaceae</taxon>
        <taxon>Microbacterium</taxon>
    </lineage>
</organism>
<sequence length="42" mass="4386">MDTFAERTPDTADHPDELETADAPSVPTTDDDDAPVDNPSGG</sequence>
<comment type="caution">
    <text evidence="2">The sequence shown here is derived from an EMBL/GenBank/DDBJ whole genome shotgun (WGS) entry which is preliminary data.</text>
</comment>
<name>A0ABU3SQL8_9MICO</name>
<evidence type="ECO:0000256" key="1">
    <source>
        <dbReference type="SAM" id="MobiDB-lite"/>
    </source>
</evidence>
<dbReference type="Proteomes" id="UP001261125">
    <property type="component" value="Unassembled WGS sequence"/>
</dbReference>
<evidence type="ECO:0000313" key="3">
    <source>
        <dbReference type="Proteomes" id="UP001261125"/>
    </source>
</evidence>
<protein>
    <submittedName>
        <fullName evidence="2">Uncharacterized protein</fullName>
    </submittedName>
</protein>
<accession>A0ABU3SQL8</accession>
<dbReference type="RefSeq" id="WP_298875627.1">
    <property type="nucleotide sequence ID" value="NZ_JAWDIT010000006.1"/>
</dbReference>
<proteinExistence type="predicted"/>
<reference evidence="2 3" key="1">
    <citation type="submission" date="2023-09" db="EMBL/GenBank/DDBJ databases">
        <title>Microbacterium fusihabitans sp. nov., Microbacterium phycihabitans sp. nov., and Microbacterium cervinum sp. nov., isolated from dried seaweeds of beach.</title>
        <authorList>
            <person name="Lee S.D."/>
        </authorList>
    </citation>
    <scope>NUCLEOTIDE SEQUENCE [LARGE SCALE GENOMIC DNA]</scope>
    <source>
        <strain evidence="2 3">KSW2-29</strain>
    </source>
</reference>
<dbReference type="EMBL" id="JAWDIT010000006">
    <property type="protein sequence ID" value="MDU0346995.1"/>
    <property type="molecule type" value="Genomic_DNA"/>
</dbReference>
<feature type="compositionally biased region" description="Basic and acidic residues" evidence="1">
    <location>
        <begin position="1"/>
        <end position="17"/>
    </location>
</feature>
<gene>
    <name evidence="2" type="ORF">RWH44_14945</name>
</gene>
<feature type="region of interest" description="Disordered" evidence="1">
    <location>
        <begin position="1"/>
        <end position="42"/>
    </location>
</feature>
<evidence type="ECO:0000313" key="2">
    <source>
        <dbReference type="EMBL" id="MDU0346995.1"/>
    </source>
</evidence>
<keyword evidence="3" id="KW-1185">Reference proteome</keyword>